<dbReference type="InterPro" id="IPR001638">
    <property type="entry name" value="Solute-binding_3/MltF_N"/>
</dbReference>
<evidence type="ECO:0000259" key="10">
    <source>
        <dbReference type="SMART" id="SM00062"/>
    </source>
</evidence>
<evidence type="ECO:0000256" key="1">
    <source>
        <dbReference type="ARBA" id="ARBA00004418"/>
    </source>
</evidence>
<evidence type="ECO:0000256" key="2">
    <source>
        <dbReference type="ARBA" id="ARBA00004533"/>
    </source>
</evidence>
<evidence type="ECO:0000313" key="12">
    <source>
        <dbReference type="Proteomes" id="UP000615455"/>
    </source>
</evidence>
<dbReference type="PANTHER" id="PTHR30024">
    <property type="entry name" value="ALIPHATIC SULFONATES-BINDING PROTEIN-RELATED"/>
    <property type="match status" value="1"/>
</dbReference>
<dbReference type="RefSeq" id="WP_189007659.1">
    <property type="nucleotide sequence ID" value="NZ_BMHE01000002.1"/>
</dbReference>
<comment type="caution">
    <text evidence="11">The sequence shown here is derived from an EMBL/GenBank/DDBJ whole genome shotgun (WGS) entry which is preliminary data.</text>
</comment>
<keyword evidence="6" id="KW-0997">Cell inner membrane</keyword>
<dbReference type="Proteomes" id="UP000615455">
    <property type="component" value="Unassembled WGS sequence"/>
</dbReference>
<dbReference type="Gene3D" id="3.40.190.10">
    <property type="entry name" value="Periplasmic binding protein-like II"/>
    <property type="match status" value="2"/>
</dbReference>
<accession>A0ABQ2BPF7</accession>
<evidence type="ECO:0000256" key="3">
    <source>
        <dbReference type="ARBA" id="ARBA00010742"/>
    </source>
</evidence>
<dbReference type="InterPro" id="IPR010067">
    <property type="entry name" value="ABC_SsuA_sub-bd"/>
</dbReference>
<evidence type="ECO:0000256" key="6">
    <source>
        <dbReference type="ARBA" id="ARBA00022519"/>
    </source>
</evidence>
<evidence type="ECO:0000256" key="4">
    <source>
        <dbReference type="ARBA" id="ARBA00022448"/>
    </source>
</evidence>
<dbReference type="SMART" id="SM00062">
    <property type="entry name" value="PBPb"/>
    <property type="match status" value="1"/>
</dbReference>
<evidence type="ECO:0000256" key="5">
    <source>
        <dbReference type="ARBA" id="ARBA00022475"/>
    </source>
</evidence>
<dbReference type="NCBIfam" id="TIGR01728">
    <property type="entry name" value="SsuA_fam"/>
    <property type="match status" value="1"/>
</dbReference>
<protein>
    <submittedName>
        <fullName evidence="11">ABC transporter substrate-binding protein</fullName>
    </submittedName>
</protein>
<dbReference type="PROSITE" id="PS51257">
    <property type="entry name" value="PROKAR_LIPOPROTEIN"/>
    <property type="match status" value="1"/>
</dbReference>
<name>A0ABQ2BPF7_9BACL</name>
<dbReference type="InterPro" id="IPR044527">
    <property type="entry name" value="NrtA/CpmA_ABC-bd_dom"/>
</dbReference>
<feature type="domain" description="Solute-binding protein family 3/N-terminal" evidence="10">
    <location>
        <begin position="42"/>
        <end position="269"/>
    </location>
</feature>
<comment type="subcellular location">
    <subcellularLocation>
        <location evidence="2">Cell inner membrane</location>
    </subcellularLocation>
    <subcellularLocation>
        <location evidence="1">Periplasm</location>
    </subcellularLocation>
</comment>
<organism evidence="11 12">
    <name type="scientific">Paenibacillus marchantiophytorum</name>
    <dbReference type="NCBI Taxonomy" id="1619310"/>
    <lineage>
        <taxon>Bacteria</taxon>
        <taxon>Bacillati</taxon>
        <taxon>Bacillota</taxon>
        <taxon>Bacilli</taxon>
        <taxon>Bacillales</taxon>
        <taxon>Paenibacillaceae</taxon>
        <taxon>Paenibacillus</taxon>
    </lineage>
</organism>
<reference evidence="12" key="1">
    <citation type="journal article" date="2019" name="Int. J. Syst. Evol. Microbiol.">
        <title>The Global Catalogue of Microorganisms (GCM) 10K type strain sequencing project: providing services to taxonomists for standard genome sequencing and annotation.</title>
        <authorList>
            <consortium name="The Broad Institute Genomics Platform"/>
            <consortium name="The Broad Institute Genome Sequencing Center for Infectious Disease"/>
            <person name="Wu L."/>
            <person name="Ma J."/>
        </authorList>
    </citation>
    <scope>NUCLEOTIDE SEQUENCE [LARGE SCALE GENOMIC DNA]</scope>
    <source>
        <strain evidence="12">CGMCC 1.15043</strain>
    </source>
</reference>
<keyword evidence="4" id="KW-0813">Transport</keyword>
<dbReference type="CDD" id="cd13553">
    <property type="entry name" value="PBP2_NrtA_CpmA_like"/>
    <property type="match status" value="1"/>
</dbReference>
<sequence>MKRVGWVLSLVMMVTLVVSACGQTKETAAVSTTAATTAASTTVKIGILKNVTHAPGFVALQNNYFQQAFGPTAKIEVTSFDNGADFATAIATDQIDMGYVGPGPVINQYLKSKNIRVISGVNNGGAVLVARKDAGIQSVKDLVGKTVAVAAKGGTPDLSLRVLLQQQGLKVTTDTSGVQIVTRAPADTLVAIRQKEVDATLIAEPWGTQMIQEGSGTILVDWNKIPPKDGNYPLTILVASDKFLKEHRDLAKKAVKANKQAIDFIQQNPDKSYELISSELKVLTGKGMEPALIKAAIDHLKLTQDIALEDINEQAKISFDAGYLKVKAEELDFSKFLDTSLLDEVKKEK</sequence>
<evidence type="ECO:0000256" key="7">
    <source>
        <dbReference type="ARBA" id="ARBA00022729"/>
    </source>
</evidence>
<evidence type="ECO:0000256" key="8">
    <source>
        <dbReference type="ARBA" id="ARBA00023136"/>
    </source>
</evidence>
<keyword evidence="5" id="KW-1003">Cell membrane</keyword>
<keyword evidence="7 9" id="KW-0732">Signal</keyword>
<feature type="chain" id="PRO_5045321007" evidence="9">
    <location>
        <begin position="21"/>
        <end position="349"/>
    </location>
</feature>
<dbReference type="SUPFAM" id="SSF53850">
    <property type="entry name" value="Periplasmic binding protein-like II"/>
    <property type="match status" value="1"/>
</dbReference>
<dbReference type="PANTHER" id="PTHR30024:SF47">
    <property type="entry name" value="TAURINE-BINDING PERIPLASMIC PROTEIN"/>
    <property type="match status" value="1"/>
</dbReference>
<keyword evidence="8" id="KW-0472">Membrane</keyword>
<feature type="signal peptide" evidence="9">
    <location>
        <begin position="1"/>
        <end position="20"/>
    </location>
</feature>
<comment type="similarity">
    <text evidence="3">Belongs to the bacterial solute-binding protein SsuA/TauA family.</text>
</comment>
<keyword evidence="12" id="KW-1185">Reference proteome</keyword>
<proteinExistence type="inferred from homology"/>
<dbReference type="EMBL" id="BMHE01000002">
    <property type="protein sequence ID" value="GGI44437.1"/>
    <property type="molecule type" value="Genomic_DNA"/>
</dbReference>
<evidence type="ECO:0000256" key="9">
    <source>
        <dbReference type="SAM" id="SignalP"/>
    </source>
</evidence>
<dbReference type="Pfam" id="PF13379">
    <property type="entry name" value="NMT1_2"/>
    <property type="match status" value="1"/>
</dbReference>
<gene>
    <name evidence="11" type="ORF">GCM10008018_07100</name>
</gene>
<evidence type="ECO:0000313" key="11">
    <source>
        <dbReference type="EMBL" id="GGI44437.1"/>
    </source>
</evidence>